<evidence type="ECO:0000313" key="2">
    <source>
        <dbReference type="Proteomes" id="UP001057561"/>
    </source>
</evidence>
<organism evidence="1 2">
    <name type="scientific">Dolichospermum heterosporum TAC447</name>
    <dbReference type="NCBI Taxonomy" id="747523"/>
    <lineage>
        <taxon>Bacteria</taxon>
        <taxon>Bacillati</taxon>
        <taxon>Cyanobacteriota</taxon>
        <taxon>Cyanophyceae</taxon>
        <taxon>Nostocales</taxon>
        <taxon>Aphanizomenonaceae</taxon>
        <taxon>Dolichospermum</taxon>
        <taxon>Dolichospermum heterosporum</taxon>
    </lineage>
</organism>
<keyword evidence="2" id="KW-1185">Reference proteome</keyword>
<reference evidence="1" key="1">
    <citation type="submission" date="2022-06" db="EMBL/GenBank/DDBJ databases">
        <title>Nostosin G and Spiroidesin B from the Cyanobacterium Dolichospermum sp. NIES-1697.</title>
        <authorList>
            <person name="Phan C.-S."/>
            <person name="Mehjabin J.J."/>
            <person name="Anas A.R.J."/>
            <person name="Hayasaka M."/>
            <person name="Onoki R."/>
            <person name="Wang J."/>
            <person name="Umezawa T."/>
            <person name="Washio K."/>
            <person name="Morikawa M."/>
            <person name="Okino T."/>
        </authorList>
    </citation>
    <scope>NUCLEOTIDE SEQUENCE</scope>
    <source>
        <strain evidence="1">NIES-1697</strain>
    </source>
</reference>
<name>A0ABY5LVY9_9CYAN</name>
<accession>A0ABY5LVY9</accession>
<gene>
    <name evidence="1" type="ORF">NG743_22920</name>
</gene>
<protein>
    <submittedName>
        <fullName evidence="1">Uncharacterized protein</fullName>
    </submittedName>
</protein>
<proteinExistence type="predicted"/>
<dbReference type="EMBL" id="CP099464">
    <property type="protein sequence ID" value="UUO14835.1"/>
    <property type="molecule type" value="Genomic_DNA"/>
</dbReference>
<dbReference type="RefSeq" id="WP_152540426.1">
    <property type="nucleotide sequence ID" value="NZ_CP099464.1"/>
</dbReference>
<evidence type="ECO:0000313" key="1">
    <source>
        <dbReference type="EMBL" id="UUO14835.1"/>
    </source>
</evidence>
<dbReference type="Proteomes" id="UP001057561">
    <property type="component" value="Chromosome"/>
</dbReference>
<sequence length="69" mass="8127">MISTWTELITYWLFTNSLPVKDFSPDFCVINFVRLLIYGHSRYLISFGYILANETDLRVYANLDIEVSQ</sequence>